<evidence type="ECO:0000313" key="1">
    <source>
        <dbReference type="EMBL" id="MFC3964879.1"/>
    </source>
</evidence>
<evidence type="ECO:0000313" key="2">
    <source>
        <dbReference type="Proteomes" id="UP001595696"/>
    </source>
</evidence>
<dbReference type="EMBL" id="JBHSAX010000019">
    <property type="protein sequence ID" value="MFC3964879.1"/>
    <property type="molecule type" value="Genomic_DNA"/>
</dbReference>
<keyword evidence="2" id="KW-1185">Reference proteome</keyword>
<proteinExistence type="predicted"/>
<sequence>MSMFPVLLMILGLPLLAVVASYLTVGATFWLEARRAAVRLPERPVGG</sequence>
<comment type="caution">
    <text evidence="1">The sequence shown here is derived from an EMBL/GenBank/DDBJ whole genome shotgun (WGS) entry which is preliminary data.</text>
</comment>
<name>A0ABV8DZ09_9NOCA</name>
<accession>A0ABV8DZ09</accession>
<dbReference type="RefSeq" id="WP_378614650.1">
    <property type="nucleotide sequence ID" value="NZ_JBHSAX010000019.1"/>
</dbReference>
<protein>
    <submittedName>
        <fullName evidence="1">Uncharacterized protein</fullName>
    </submittedName>
</protein>
<dbReference type="Proteomes" id="UP001595696">
    <property type="component" value="Unassembled WGS sequence"/>
</dbReference>
<reference evidence="2" key="1">
    <citation type="journal article" date="2019" name="Int. J. Syst. Evol. Microbiol.">
        <title>The Global Catalogue of Microorganisms (GCM) 10K type strain sequencing project: providing services to taxonomists for standard genome sequencing and annotation.</title>
        <authorList>
            <consortium name="The Broad Institute Genomics Platform"/>
            <consortium name="The Broad Institute Genome Sequencing Center for Infectious Disease"/>
            <person name="Wu L."/>
            <person name="Ma J."/>
        </authorList>
    </citation>
    <scope>NUCLEOTIDE SEQUENCE [LARGE SCALE GENOMIC DNA]</scope>
    <source>
        <strain evidence="2">CGMCC 4.7330</strain>
    </source>
</reference>
<gene>
    <name evidence="1" type="ORF">ACFO0B_23075</name>
</gene>
<organism evidence="1 2">
    <name type="scientific">Nocardia jiangsuensis</name>
    <dbReference type="NCBI Taxonomy" id="1691563"/>
    <lineage>
        <taxon>Bacteria</taxon>
        <taxon>Bacillati</taxon>
        <taxon>Actinomycetota</taxon>
        <taxon>Actinomycetes</taxon>
        <taxon>Mycobacteriales</taxon>
        <taxon>Nocardiaceae</taxon>
        <taxon>Nocardia</taxon>
    </lineage>
</organism>